<dbReference type="AlphaFoldDB" id="A0A6A7BJ45"/>
<proteinExistence type="predicted"/>
<dbReference type="Proteomes" id="UP000799423">
    <property type="component" value="Unassembled WGS sequence"/>
</dbReference>
<accession>A0A6A7BJ45</accession>
<keyword evidence="2" id="KW-1185">Reference proteome</keyword>
<organism evidence="1 2">
    <name type="scientific">Plenodomus tracheiphilus IPT5</name>
    <dbReference type="NCBI Taxonomy" id="1408161"/>
    <lineage>
        <taxon>Eukaryota</taxon>
        <taxon>Fungi</taxon>
        <taxon>Dikarya</taxon>
        <taxon>Ascomycota</taxon>
        <taxon>Pezizomycotina</taxon>
        <taxon>Dothideomycetes</taxon>
        <taxon>Pleosporomycetidae</taxon>
        <taxon>Pleosporales</taxon>
        <taxon>Pleosporineae</taxon>
        <taxon>Leptosphaeriaceae</taxon>
        <taxon>Plenodomus</taxon>
    </lineage>
</organism>
<protein>
    <submittedName>
        <fullName evidence="1">Uncharacterized protein</fullName>
    </submittedName>
</protein>
<sequence>MLSGIKVRTAYDAHLPYFVFDISMTAPMSLCSLYIAILVTTDIGSPSSLRNYATKNPNIVLLPVNFTGISPALIPDPCSPRPSALHSSPLALWLHPPPATCGPGRCNSSAASAQQQHAATPFAFLDLQGHSVSPRSMLIDGSVPVIRVNTKRAPGYSYMFQVVWSRGTLPLNYCSPFRLEFLDRKVQFKDIPLSPTPSELLRLRSIFASVYLLCPLVRRVFQ</sequence>
<dbReference type="EMBL" id="MU006291">
    <property type="protein sequence ID" value="KAF2855262.1"/>
    <property type="molecule type" value="Genomic_DNA"/>
</dbReference>
<evidence type="ECO:0000313" key="1">
    <source>
        <dbReference type="EMBL" id="KAF2855262.1"/>
    </source>
</evidence>
<gene>
    <name evidence="1" type="ORF">T440DRAFT_207145</name>
</gene>
<evidence type="ECO:0000313" key="2">
    <source>
        <dbReference type="Proteomes" id="UP000799423"/>
    </source>
</evidence>
<reference evidence="1" key="1">
    <citation type="submission" date="2020-01" db="EMBL/GenBank/DDBJ databases">
        <authorList>
            <consortium name="DOE Joint Genome Institute"/>
            <person name="Haridas S."/>
            <person name="Albert R."/>
            <person name="Binder M."/>
            <person name="Bloem J."/>
            <person name="Labutti K."/>
            <person name="Salamov A."/>
            <person name="Andreopoulos B."/>
            <person name="Baker S.E."/>
            <person name="Barry K."/>
            <person name="Bills G."/>
            <person name="Bluhm B.H."/>
            <person name="Cannon C."/>
            <person name="Castanera R."/>
            <person name="Culley D.E."/>
            <person name="Daum C."/>
            <person name="Ezra D."/>
            <person name="Gonzalez J.B."/>
            <person name="Henrissat B."/>
            <person name="Kuo A."/>
            <person name="Liang C."/>
            <person name="Lipzen A."/>
            <person name="Lutzoni F."/>
            <person name="Magnuson J."/>
            <person name="Mondo S."/>
            <person name="Nolan M."/>
            <person name="Ohm R."/>
            <person name="Pangilinan J."/>
            <person name="Park H.-J."/>
            <person name="Ramirez L."/>
            <person name="Alfaro M."/>
            <person name="Sun H."/>
            <person name="Tritt A."/>
            <person name="Yoshinaga Y."/>
            <person name="Zwiers L.-H."/>
            <person name="Turgeon B.G."/>
            <person name="Goodwin S.B."/>
            <person name="Spatafora J.W."/>
            <person name="Crous P.W."/>
            <person name="Grigoriev I.V."/>
        </authorList>
    </citation>
    <scope>NUCLEOTIDE SEQUENCE</scope>
    <source>
        <strain evidence="1">IPT5</strain>
    </source>
</reference>
<name>A0A6A7BJ45_9PLEO</name>